<evidence type="ECO:0000313" key="4">
    <source>
        <dbReference type="EMBL" id="MCB5199241.1"/>
    </source>
</evidence>
<organism evidence="4 5">
    <name type="scientific">Loktanella gaetbuli</name>
    <dbReference type="NCBI Taxonomy" id="2881335"/>
    <lineage>
        <taxon>Bacteria</taxon>
        <taxon>Pseudomonadati</taxon>
        <taxon>Pseudomonadota</taxon>
        <taxon>Alphaproteobacteria</taxon>
        <taxon>Rhodobacterales</taxon>
        <taxon>Roseobacteraceae</taxon>
        <taxon>Loktanella</taxon>
    </lineage>
</organism>
<evidence type="ECO:0000256" key="1">
    <source>
        <dbReference type="ARBA" id="ARBA00022603"/>
    </source>
</evidence>
<dbReference type="CDD" id="cd02440">
    <property type="entry name" value="AdoMet_MTases"/>
    <property type="match status" value="1"/>
</dbReference>
<accession>A0ABS8BU65</accession>
<dbReference type="GO" id="GO:0032259">
    <property type="term" value="P:methylation"/>
    <property type="evidence" value="ECO:0007669"/>
    <property type="project" value="UniProtKB-KW"/>
</dbReference>
<comment type="caution">
    <text evidence="4">The sequence shown here is derived from an EMBL/GenBank/DDBJ whole genome shotgun (WGS) entry which is preliminary data.</text>
</comment>
<dbReference type="GO" id="GO:0008168">
    <property type="term" value="F:methyltransferase activity"/>
    <property type="evidence" value="ECO:0007669"/>
    <property type="project" value="UniProtKB-KW"/>
</dbReference>
<name>A0ABS8BU65_9RHOB</name>
<protein>
    <submittedName>
        <fullName evidence="4">Methyltransferase domain-containing protein</fullName>
    </submittedName>
</protein>
<dbReference type="EMBL" id="JAJATZ010000003">
    <property type="protein sequence ID" value="MCB5199241.1"/>
    <property type="molecule type" value="Genomic_DNA"/>
</dbReference>
<dbReference type="InterPro" id="IPR029063">
    <property type="entry name" value="SAM-dependent_MTases_sf"/>
</dbReference>
<keyword evidence="2" id="KW-0808">Transferase</keyword>
<dbReference type="InterPro" id="IPR013216">
    <property type="entry name" value="Methyltransf_11"/>
</dbReference>
<dbReference type="Proteomes" id="UP001138961">
    <property type="component" value="Unassembled WGS sequence"/>
</dbReference>
<dbReference type="SUPFAM" id="SSF53335">
    <property type="entry name" value="S-adenosyl-L-methionine-dependent methyltransferases"/>
    <property type="match status" value="1"/>
</dbReference>
<gene>
    <name evidence="4" type="ORF">LGQ03_08305</name>
</gene>
<evidence type="ECO:0000256" key="2">
    <source>
        <dbReference type="ARBA" id="ARBA00022679"/>
    </source>
</evidence>
<dbReference type="Pfam" id="PF08241">
    <property type="entry name" value="Methyltransf_11"/>
    <property type="match status" value="1"/>
</dbReference>
<feature type="domain" description="Methyltransferase type 11" evidence="3">
    <location>
        <begin position="25"/>
        <end position="113"/>
    </location>
</feature>
<dbReference type="Gene3D" id="3.40.50.150">
    <property type="entry name" value="Vaccinia Virus protein VP39"/>
    <property type="match status" value="1"/>
</dbReference>
<sequence length="273" mass="30074">MTRMQPLTDRPALIRNRARATENFLRVRAIDDVEERLQEVNRSFTDVAIVTPRPDLWQTRRADARIVADDDILDLPQEAFDLVIHDLSLHWAQDLVGQLVQSRRALRADGLFLATLFGGQTLNELRSALGQAEARITGGLSPRIAPMGEIRDLGGLLQRAGFALPVADSDTITVTYTDALALMRDLRAMGEGNALDARLRHPTRRRVMDAATQLYADHFGTPDGRVTATFEIVTLTGWCPAANQQQPLRPGSAKTRLADALGVPEAPLDPSID</sequence>
<proteinExistence type="predicted"/>
<keyword evidence="5" id="KW-1185">Reference proteome</keyword>
<evidence type="ECO:0000259" key="3">
    <source>
        <dbReference type="Pfam" id="PF08241"/>
    </source>
</evidence>
<dbReference type="InterPro" id="IPR050602">
    <property type="entry name" value="Malonyl-ACP_OMT"/>
</dbReference>
<dbReference type="PANTHER" id="PTHR13090">
    <property type="entry name" value="ARGININE-HYDROXYLASE NDUFAF5, MITOCHONDRIAL"/>
    <property type="match status" value="1"/>
</dbReference>
<dbReference type="RefSeq" id="WP_226748188.1">
    <property type="nucleotide sequence ID" value="NZ_JAJATZ010000003.1"/>
</dbReference>
<reference evidence="4" key="1">
    <citation type="submission" date="2021-10" db="EMBL/GenBank/DDBJ databases">
        <title>Loktanella gaetbuli sp. nov., isolated from a tidal flat.</title>
        <authorList>
            <person name="Park S."/>
            <person name="Yoon J.-H."/>
        </authorList>
    </citation>
    <scope>NUCLEOTIDE SEQUENCE</scope>
    <source>
        <strain evidence="4">TSTF-M6</strain>
    </source>
</reference>
<keyword evidence="1 4" id="KW-0489">Methyltransferase</keyword>
<evidence type="ECO:0000313" key="5">
    <source>
        <dbReference type="Proteomes" id="UP001138961"/>
    </source>
</evidence>
<dbReference type="PANTHER" id="PTHR13090:SF1">
    <property type="entry name" value="ARGININE-HYDROXYLASE NDUFAF5, MITOCHONDRIAL"/>
    <property type="match status" value="1"/>
</dbReference>